<evidence type="ECO:0000313" key="2">
    <source>
        <dbReference type="Proteomes" id="UP000789706"/>
    </source>
</evidence>
<proteinExistence type="predicted"/>
<accession>A0A9N8W866</accession>
<sequence length="223" mass="25257">MAHSFEHAILATFEVVENFLEKSGITQLLYGISSRAELFYIFAKTSISSEADSISPNEADSTSPTFHGAMTVFNSTSHSEMTVPTSLSDFETEGLKKYCQFLGLICTFVANLGVVFGPVLRTFADIRFCGQQKHPRKQRRVPSGEYDGEHMPWPNLIIEVAYSQSESDLKNEIEKYWLLPNRVHDAIAIKLNCTSDNIIPTENSRWCTCSHNVWNYKLTWQSD</sequence>
<reference evidence="1" key="1">
    <citation type="submission" date="2021-06" db="EMBL/GenBank/DDBJ databases">
        <authorList>
            <person name="Kallberg Y."/>
            <person name="Tangrot J."/>
            <person name="Rosling A."/>
        </authorList>
    </citation>
    <scope>NUCLEOTIDE SEQUENCE</scope>
    <source>
        <strain evidence="1">AZ414A</strain>
    </source>
</reference>
<dbReference type="OrthoDB" id="76567at2759"/>
<dbReference type="Proteomes" id="UP000789706">
    <property type="component" value="Unassembled WGS sequence"/>
</dbReference>
<keyword evidence="2" id="KW-1185">Reference proteome</keyword>
<evidence type="ECO:0000313" key="1">
    <source>
        <dbReference type="EMBL" id="CAG8474260.1"/>
    </source>
</evidence>
<gene>
    <name evidence="1" type="ORF">DEBURN_LOCUS3314</name>
</gene>
<dbReference type="AlphaFoldDB" id="A0A9N8W866"/>
<comment type="caution">
    <text evidence="1">The sequence shown here is derived from an EMBL/GenBank/DDBJ whole genome shotgun (WGS) entry which is preliminary data.</text>
</comment>
<organism evidence="1 2">
    <name type="scientific">Diversispora eburnea</name>
    <dbReference type="NCBI Taxonomy" id="1213867"/>
    <lineage>
        <taxon>Eukaryota</taxon>
        <taxon>Fungi</taxon>
        <taxon>Fungi incertae sedis</taxon>
        <taxon>Mucoromycota</taxon>
        <taxon>Glomeromycotina</taxon>
        <taxon>Glomeromycetes</taxon>
        <taxon>Diversisporales</taxon>
        <taxon>Diversisporaceae</taxon>
        <taxon>Diversispora</taxon>
    </lineage>
</organism>
<protein>
    <submittedName>
        <fullName evidence="1">3275_t:CDS:1</fullName>
    </submittedName>
</protein>
<name>A0A9N8W866_9GLOM</name>
<dbReference type="EMBL" id="CAJVPK010000207">
    <property type="protein sequence ID" value="CAG8474260.1"/>
    <property type="molecule type" value="Genomic_DNA"/>
</dbReference>